<name>A0A917EG06_9RHOB</name>
<dbReference type="RefSeq" id="WP_188477899.1">
    <property type="nucleotide sequence ID" value="NZ_BMFJ01000001.1"/>
</dbReference>
<feature type="region of interest" description="Disordered" evidence="1">
    <location>
        <begin position="63"/>
        <end position="149"/>
    </location>
</feature>
<evidence type="ECO:0008006" key="5">
    <source>
        <dbReference type="Google" id="ProtNLM"/>
    </source>
</evidence>
<dbReference type="AlphaFoldDB" id="A0A917EG06"/>
<keyword evidence="4" id="KW-1185">Reference proteome</keyword>
<accession>A0A917EG06</accession>
<dbReference type="Proteomes" id="UP000612855">
    <property type="component" value="Unassembled WGS sequence"/>
</dbReference>
<reference evidence="4" key="1">
    <citation type="journal article" date="2019" name="Int. J. Syst. Evol. Microbiol.">
        <title>The Global Catalogue of Microorganisms (GCM) 10K type strain sequencing project: providing services to taxonomists for standard genome sequencing and annotation.</title>
        <authorList>
            <consortium name="The Broad Institute Genomics Platform"/>
            <consortium name="The Broad Institute Genome Sequencing Center for Infectious Disease"/>
            <person name="Wu L."/>
            <person name="Ma J."/>
        </authorList>
    </citation>
    <scope>NUCLEOTIDE SEQUENCE [LARGE SCALE GENOMIC DNA]</scope>
    <source>
        <strain evidence="4">CGMCC 1.12664</strain>
    </source>
</reference>
<dbReference type="EMBL" id="BMFJ01000001">
    <property type="protein sequence ID" value="GGE35237.1"/>
    <property type="molecule type" value="Genomic_DNA"/>
</dbReference>
<feature type="region of interest" description="Disordered" evidence="1">
    <location>
        <begin position="24"/>
        <end position="46"/>
    </location>
</feature>
<keyword evidence="2" id="KW-0732">Signal</keyword>
<feature type="chain" id="PRO_5037908863" description="N-acetylmuramoyl-L-alanine amidase" evidence="2">
    <location>
        <begin position="22"/>
        <end position="435"/>
    </location>
</feature>
<evidence type="ECO:0000313" key="3">
    <source>
        <dbReference type="EMBL" id="GGE35237.1"/>
    </source>
</evidence>
<sequence length="435" mass="45521">MTPRPFPAALALILLAAPVAAQTSPGLFGATPRPAESAGQGSAAASLFPQGDLDAAAGIAVGIEAPSPAPDPAPVAERAPEPAPEPAPVIAAVPAPATAPETPVTEDATPEAAEQTATVTEPQAGTGGTEPAPEQAERTTLASAELLPVLRPRQRPEALTLAPEEVAANCLDPNGVGDQDVARNARSFAADPSLCVTEELVSENGVSWKLTVISNTRHKRGPVWAILHDNEDSAFDAGLYSVSRYGGKMVALETGEGRSFRSQDPNRNFGATRSITAPCRDMTAKPAPAFTEALNLHFSRRYPVLTMHSNENGHVGNGGRGHISAARSSATMKGIMASNPQGGLSDEDNAVLTAGLKPFEADAKAQKLAGYLGARGINMIYEHVRPERNDCSFSFHVKLNGLGDYYNIEVEHGRVAEQKAILDVLMAYLGVKPVR</sequence>
<evidence type="ECO:0000313" key="4">
    <source>
        <dbReference type="Proteomes" id="UP000612855"/>
    </source>
</evidence>
<evidence type="ECO:0000256" key="2">
    <source>
        <dbReference type="SAM" id="SignalP"/>
    </source>
</evidence>
<protein>
    <recommendedName>
        <fullName evidence="5">N-acetylmuramoyl-L-alanine amidase</fullName>
    </recommendedName>
</protein>
<organism evidence="3 4">
    <name type="scientific">Primorskyibacter flagellatus</name>
    <dbReference type="NCBI Taxonomy" id="1387277"/>
    <lineage>
        <taxon>Bacteria</taxon>
        <taxon>Pseudomonadati</taxon>
        <taxon>Pseudomonadota</taxon>
        <taxon>Alphaproteobacteria</taxon>
        <taxon>Rhodobacterales</taxon>
        <taxon>Roseobacteraceae</taxon>
        <taxon>Primorskyibacter</taxon>
    </lineage>
</organism>
<feature type="compositionally biased region" description="Low complexity" evidence="1">
    <location>
        <begin position="35"/>
        <end position="46"/>
    </location>
</feature>
<evidence type="ECO:0000256" key="1">
    <source>
        <dbReference type="SAM" id="MobiDB-lite"/>
    </source>
</evidence>
<feature type="compositionally biased region" description="Low complexity" evidence="1">
    <location>
        <begin position="88"/>
        <end position="114"/>
    </location>
</feature>
<gene>
    <name evidence="3" type="ORF">GCM10011360_23850</name>
</gene>
<comment type="caution">
    <text evidence="3">The sequence shown here is derived from an EMBL/GenBank/DDBJ whole genome shotgun (WGS) entry which is preliminary data.</text>
</comment>
<feature type="signal peptide" evidence="2">
    <location>
        <begin position="1"/>
        <end position="21"/>
    </location>
</feature>
<proteinExistence type="predicted"/>